<accession>A0ABU4EMV6</accession>
<proteinExistence type="predicted"/>
<evidence type="ECO:0000256" key="1">
    <source>
        <dbReference type="SAM" id="MobiDB-lite"/>
    </source>
</evidence>
<comment type="caution">
    <text evidence="2">The sequence shown here is derived from an EMBL/GenBank/DDBJ whole genome shotgun (WGS) entry which is preliminary data.</text>
</comment>
<feature type="compositionally biased region" description="Polar residues" evidence="1">
    <location>
        <begin position="49"/>
        <end position="63"/>
    </location>
</feature>
<gene>
    <name evidence="2" type="ORF">RUJ08_18585</name>
</gene>
<dbReference type="EMBL" id="JAWLLM010000019">
    <property type="protein sequence ID" value="MDV7044142.1"/>
    <property type="molecule type" value="Genomic_DNA"/>
</dbReference>
<dbReference type="RefSeq" id="WP_155518214.1">
    <property type="nucleotide sequence ID" value="NZ_CP104920.1"/>
</dbReference>
<evidence type="ECO:0000313" key="2">
    <source>
        <dbReference type="EMBL" id="MDV7044142.1"/>
    </source>
</evidence>
<protein>
    <submittedName>
        <fullName evidence="2">Uncharacterized protein</fullName>
    </submittedName>
</protein>
<name>A0ABU4EMV6_9GAMM</name>
<evidence type="ECO:0000313" key="3">
    <source>
        <dbReference type="Proteomes" id="UP001187868"/>
    </source>
</evidence>
<sequence length="63" mass="7274">MTKLIASRPKCKKSKRWEKYVIADKKVKLNKKLASQTEKNIRKEKALSLNKTSGKQSQKQDLA</sequence>
<feature type="region of interest" description="Disordered" evidence="1">
    <location>
        <begin position="43"/>
        <end position="63"/>
    </location>
</feature>
<keyword evidence="3" id="KW-1185">Reference proteome</keyword>
<organism evidence="2 3">
    <name type="scientific">Dickeya solani</name>
    <dbReference type="NCBI Taxonomy" id="1089444"/>
    <lineage>
        <taxon>Bacteria</taxon>
        <taxon>Pseudomonadati</taxon>
        <taxon>Pseudomonadota</taxon>
        <taxon>Gammaproteobacteria</taxon>
        <taxon>Enterobacterales</taxon>
        <taxon>Pectobacteriaceae</taxon>
        <taxon>Dickeya</taxon>
    </lineage>
</organism>
<reference evidence="2 3" key="1">
    <citation type="submission" date="2023-10" db="EMBL/GenBank/DDBJ databases">
        <title>Clonality and diversity in the soft rot Dickeya solani phytopathogen.</title>
        <authorList>
            <person name="Pedron J."/>
            <person name="Van Gijisegem F."/>
            <person name="Portier P."/>
            <person name="Taghouti G."/>
        </authorList>
    </citation>
    <scope>NUCLEOTIDE SEQUENCE [LARGE SCALE GENOMIC DNA]</scope>
    <source>
        <strain evidence="2 3">FVG2-MFV017-A9</strain>
    </source>
</reference>
<dbReference type="Proteomes" id="UP001187868">
    <property type="component" value="Unassembled WGS sequence"/>
</dbReference>